<evidence type="ECO:0000256" key="5">
    <source>
        <dbReference type="SAM" id="Phobius"/>
    </source>
</evidence>
<feature type="transmembrane region" description="Helical" evidence="5">
    <location>
        <begin position="84"/>
        <end position="102"/>
    </location>
</feature>
<accession>A0AB94IVP8</accession>
<dbReference type="Pfam" id="PF01566">
    <property type="entry name" value="Nramp"/>
    <property type="match status" value="1"/>
</dbReference>
<feature type="transmembrane region" description="Helical" evidence="5">
    <location>
        <begin position="371"/>
        <end position="392"/>
    </location>
</feature>
<reference evidence="7" key="1">
    <citation type="submission" date="2010-03" db="EMBL/GenBank/DDBJ databases">
        <title>The genome sequence of Synergistetes sp. SGP1.</title>
        <authorList>
            <consortium name="metaHIT consortium -- http://www.metahit.eu/"/>
            <person name="Pajon A."/>
            <person name="Turner K."/>
            <person name="Parkhill J."/>
            <person name="Wade W."/>
            <person name="Vartoukian S."/>
        </authorList>
    </citation>
    <scope>NUCLEOTIDE SEQUENCE [LARGE SCALE GENOMIC DNA]</scope>
    <source>
        <strain evidence="7">SGP1</strain>
    </source>
</reference>
<keyword evidence="4 5" id="KW-0472">Membrane</keyword>
<evidence type="ECO:0000313" key="6">
    <source>
        <dbReference type="EMBL" id="CBL27794.1"/>
    </source>
</evidence>
<feature type="transmembrane region" description="Helical" evidence="5">
    <location>
        <begin position="12"/>
        <end position="30"/>
    </location>
</feature>
<feature type="transmembrane region" description="Helical" evidence="5">
    <location>
        <begin position="222"/>
        <end position="248"/>
    </location>
</feature>
<evidence type="ECO:0000313" key="7">
    <source>
        <dbReference type="Proteomes" id="UP000008957"/>
    </source>
</evidence>
<evidence type="ECO:0000256" key="2">
    <source>
        <dbReference type="ARBA" id="ARBA00022692"/>
    </source>
</evidence>
<feature type="transmembrane region" description="Helical" evidence="5">
    <location>
        <begin position="42"/>
        <end position="63"/>
    </location>
</feature>
<feature type="transmembrane region" description="Helical" evidence="5">
    <location>
        <begin position="311"/>
        <end position="329"/>
    </location>
</feature>
<dbReference type="GO" id="GO:0015086">
    <property type="term" value="F:cadmium ion transmembrane transporter activity"/>
    <property type="evidence" value="ECO:0007669"/>
    <property type="project" value="TreeGrafter"/>
</dbReference>
<dbReference type="PANTHER" id="PTHR11706">
    <property type="entry name" value="SOLUTE CARRIER PROTEIN FAMILY 11 MEMBER"/>
    <property type="match status" value="1"/>
</dbReference>
<dbReference type="GO" id="GO:0005886">
    <property type="term" value="C:plasma membrane"/>
    <property type="evidence" value="ECO:0007669"/>
    <property type="project" value="TreeGrafter"/>
</dbReference>
<dbReference type="EMBL" id="FP929056">
    <property type="protein sequence ID" value="CBL27794.1"/>
    <property type="molecule type" value="Genomic_DNA"/>
</dbReference>
<feature type="transmembrane region" description="Helical" evidence="5">
    <location>
        <begin position="183"/>
        <end position="201"/>
    </location>
</feature>
<proteinExistence type="predicted"/>
<dbReference type="Proteomes" id="UP000008957">
    <property type="component" value="Chromosome"/>
</dbReference>
<dbReference type="GO" id="GO:0005384">
    <property type="term" value="F:manganese ion transmembrane transporter activity"/>
    <property type="evidence" value="ECO:0007669"/>
    <property type="project" value="TreeGrafter"/>
</dbReference>
<dbReference type="PANTHER" id="PTHR11706:SF2">
    <property type="entry name" value="TRANSPORTER PROTEIN"/>
    <property type="match status" value="1"/>
</dbReference>
<keyword evidence="2 5" id="KW-0812">Transmembrane</keyword>
<keyword evidence="3 5" id="KW-1133">Transmembrane helix</keyword>
<name>A0AB94IVP8_9BACT</name>
<reference evidence="6 7" key="2">
    <citation type="submission" date="2010-03" db="EMBL/GenBank/DDBJ databases">
        <authorList>
            <person name="Pajon A."/>
        </authorList>
    </citation>
    <scope>NUCLEOTIDE SEQUENCE [LARGE SCALE GENOMIC DNA]</scope>
    <source>
        <strain evidence="6 7">SGP1</strain>
    </source>
</reference>
<evidence type="ECO:0000256" key="1">
    <source>
        <dbReference type="ARBA" id="ARBA00004141"/>
    </source>
</evidence>
<feature type="transmembrane region" description="Helical" evidence="5">
    <location>
        <begin position="335"/>
        <end position="359"/>
    </location>
</feature>
<feature type="transmembrane region" description="Helical" evidence="5">
    <location>
        <begin position="114"/>
        <end position="135"/>
    </location>
</feature>
<dbReference type="RefSeq" id="WP_015555941.1">
    <property type="nucleotide sequence ID" value="NC_021038.1"/>
</dbReference>
<dbReference type="AlphaFoldDB" id="A0AB94IVP8"/>
<protein>
    <submittedName>
        <fullName evidence="6">Mn2+ and Fe2+ transporters of the NRAMP family</fullName>
    </submittedName>
</protein>
<keyword evidence="7" id="KW-1185">Reference proteome</keyword>
<evidence type="ECO:0000256" key="3">
    <source>
        <dbReference type="ARBA" id="ARBA00022989"/>
    </source>
</evidence>
<dbReference type="InterPro" id="IPR001046">
    <property type="entry name" value="NRAMP_fam"/>
</dbReference>
<comment type="subcellular location">
    <subcellularLocation>
        <location evidence="1">Membrane</location>
        <topology evidence="1">Multi-pass membrane protein</topology>
    </subcellularLocation>
</comment>
<dbReference type="KEGG" id="sbr:SY1_02830"/>
<dbReference type="GO" id="GO:0034755">
    <property type="term" value="P:iron ion transmembrane transport"/>
    <property type="evidence" value="ECO:0007669"/>
    <property type="project" value="TreeGrafter"/>
</dbReference>
<gene>
    <name evidence="6" type="ORF">SY1_02830</name>
</gene>
<feature type="transmembrane region" description="Helical" evidence="5">
    <location>
        <begin position="142"/>
        <end position="163"/>
    </location>
</feature>
<sequence length="401" mass="42370">MEQKSKKGTMQVLLGAAFLMATSAIGPGFLTQTTVFTQQLLAAAGFAILATIVVTAIVQLNIWRILCVSGLRAQDVANRVLPGLGYFLAFAVALGGLAFNVGNVGGAALGLNTVLGLPLHYGAVISAAIAIFIYLNKDLGKAMDYFTQFLGVLMIALMCYVAVKAAPPLDVVVKETLAPGTIDWMVILTLIGGTVGGYISFSGAHRLLDAGIRDVKDATRAAVNGILVTSVMRVLLFLAVLGVVYVVAGEDAVALDKNNPAADAFFRGAGEIGRRMFGVVLWAAGVTSVIGASYTSVSFLRTLFKVIDRNYRWWMIGFICVSTAVNVLVARPVALLILAGTINGLILPLALGSILLGAYKKEVVGPYRHSILLTLTGWAVVAFTLWMGVQALPNIMKIFNS</sequence>
<organism evidence="6 7">
    <name type="scientific">Fretibacterium fastidiosum</name>
    <dbReference type="NCBI Taxonomy" id="651822"/>
    <lineage>
        <taxon>Bacteria</taxon>
        <taxon>Thermotogati</taxon>
        <taxon>Synergistota</taxon>
        <taxon>Synergistia</taxon>
        <taxon>Synergistales</taxon>
        <taxon>Aminobacteriaceae</taxon>
        <taxon>Fretibacterium</taxon>
    </lineage>
</organism>
<feature type="transmembrane region" description="Helical" evidence="5">
    <location>
        <begin position="276"/>
        <end position="299"/>
    </location>
</feature>
<evidence type="ECO:0000256" key="4">
    <source>
        <dbReference type="ARBA" id="ARBA00023136"/>
    </source>
</evidence>